<comment type="catalytic activity">
    <reaction evidence="5">
        <text>[protein]-peptidylproline (omega=180) = [protein]-peptidylproline (omega=0)</text>
        <dbReference type="Rhea" id="RHEA:16237"/>
        <dbReference type="Rhea" id="RHEA-COMP:10747"/>
        <dbReference type="Rhea" id="RHEA-COMP:10748"/>
        <dbReference type="ChEBI" id="CHEBI:83833"/>
        <dbReference type="ChEBI" id="CHEBI:83834"/>
        <dbReference type="EC" id="5.2.1.8"/>
    </reaction>
</comment>
<proteinExistence type="inferred from homology"/>
<evidence type="ECO:0000256" key="3">
    <source>
        <dbReference type="ARBA" id="ARBA00023110"/>
    </source>
</evidence>
<dbReference type="InterPro" id="IPR002130">
    <property type="entry name" value="Cyclophilin-type_PPIase_dom"/>
</dbReference>
<evidence type="ECO:0000256" key="4">
    <source>
        <dbReference type="ARBA" id="ARBA00023235"/>
    </source>
</evidence>
<comment type="similarity">
    <text evidence="2 5">Belongs to the cyclophilin-type PPIase family.</text>
</comment>
<dbReference type="InterPro" id="IPR024936">
    <property type="entry name" value="Cyclophilin-type_PPIase"/>
</dbReference>
<organism evidence="7 8">
    <name type="scientific">Streptomyces coffeae</name>
    <dbReference type="NCBI Taxonomy" id="621382"/>
    <lineage>
        <taxon>Bacteria</taxon>
        <taxon>Bacillati</taxon>
        <taxon>Actinomycetota</taxon>
        <taxon>Actinomycetes</taxon>
        <taxon>Kitasatosporales</taxon>
        <taxon>Streptomycetaceae</taxon>
        <taxon>Streptomyces</taxon>
    </lineage>
</organism>
<dbReference type="Pfam" id="PF00160">
    <property type="entry name" value="Pro_isomerase"/>
    <property type="match status" value="1"/>
</dbReference>
<evidence type="ECO:0000313" key="8">
    <source>
        <dbReference type="Proteomes" id="UP000634229"/>
    </source>
</evidence>
<dbReference type="CDD" id="cd00317">
    <property type="entry name" value="cyclophilin"/>
    <property type="match status" value="1"/>
</dbReference>
<keyword evidence="8" id="KW-1185">Reference proteome</keyword>
<comment type="caution">
    <text evidence="7">The sequence shown here is derived from an EMBL/GenBank/DDBJ whole genome shotgun (WGS) entry which is preliminary data.</text>
</comment>
<dbReference type="PROSITE" id="PS50072">
    <property type="entry name" value="CSA_PPIASE_2"/>
    <property type="match status" value="1"/>
</dbReference>
<reference evidence="7 8" key="1">
    <citation type="submission" date="2021-01" db="EMBL/GenBank/DDBJ databases">
        <title>WGS of actinomycetes isolated from Thailand.</title>
        <authorList>
            <person name="Thawai C."/>
        </authorList>
    </citation>
    <scope>NUCLEOTIDE SEQUENCE [LARGE SCALE GENOMIC DNA]</scope>
    <source>
        <strain evidence="7 8">CA1R205</strain>
    </source>
</reference>
<dbReference type="InterPro" id="IPR029000">
    <property type="entry name" value="Cyclophilin-like_dom_sf"/>
</dbReference>
<name>A0ABS1NM95_9ACTN</name>
<comment type="function">
    <text evidence="1 5">PPIases accelerate the folding of proteins. It catalyzes the cis-trans isomerization of proline imidic peptide bonds in oligopeptides.</text>
</comment>
<evidence type="ECO:0000256" key="1">
    <source>
        <dbReference type="ARBA" id="ARBA00002388"/>
    </source>
</evidence>
<dbReference type="GO" id="GO:0016853">
    <property type="term" value="F:isomerase activity"/>
    <property type="evidence" value="ECO:0007669"/>
    <property type="project" value="UniProtKB-KW"/>
</dbReference>
<keyword evidence="4 5" id="KW-0413">Isomerase</keyword>
<accession>A0ABS1NM95</accession>
<dbReference type="PANTHER" id="PTHR45625:SF4">
    <property type="entry name" value="PEPTIDYLPROLYL ISOMERASE DOMAIN AND WD REPEAT-CONTAINING PROTEIN 1"/>
    <property type="match status" value="1"/>
</dbReference>
<dbReference type="PRINTS" id="PR00153">
    <property type="entry name" value="CSAPPISMRASE"/>
</dbReference>
<dbReference type="InterPro" id="IPR044666">
    <property type="entry name" value="Cyclophilin_A-like"/>
</dbReference>
<keyword evidence="3 5" id="KW-0697">Rotamase</keyword>
<dbReference type="Gene3D" id="2.40.100.10">
    <property type="entry name" value="Cyclophilin-like"/>
    <property type="match status" value="1"/>
</dbReference>
<gene>
    <name evidence="7" type="ORF">JK363_31015</name>
</gene>
<dbReference type="Proteomes" id="UP000634229">
    <property type="component" value="Unassembled WGS sequence"/>
</dbReference>
<dbReference type="PIRSF" id="PIRSF001467">
    <property type="entry name" value="Peptidylpro_ismrse"/>
    <property type="match status" value="1"/>
</dbReference>
<dbReference type="EC" id="5.2.1.8" evidence="5"/>
<dbReference type="SUPFAM" id="SSF50891">
    <property type="entry name" value="Cyclophilin-like"/>
    <property type="match status" value="1"/>
</dbReference>
<evidence type="ECO:0000259" key="6">
    <source>
        <dbReference type="PROSITE" id="PS50072"/>
    </source>
</evidence>
<protein>
    <recommendedName>
        <fullName evidence="5">Peptidyl-prolyl cis-trans isomerase</fullName>
        <shortName evidence="5">PPIase</shortName>
        <ecNumber evidence="5">5.2.1.8</ecNumber>
    </recommendedName>
</protein>
<evidence type="ECO:0000256" key="5">
    <source>
        <dbReference type="RuleBase" id="RU363019"/>
    </source>
</evidence>
<sequence length="162" mass="17241">MAAVLHTGHGDIHLALRPDETPYTVDNFVGLSTGSRTWTDPVTGATGEGGFYDGTVFHRRVPGFVVQGGDRLGTGHGSAGYRIPDEIHPDRGFERPFQLAMANLGTDSTGSQFFITLASAPHLNGQYTIFGEVTDDRSKDVVGAIASAPTVVRLDRVTILAT</sequence>
<evidence type="ECO:0000256" key="2">
    <source>
        <dbReference type="ARBA" id="ARBA00007365"/>
    </source>
</evidence>
<dbReference type="PANTHER" id="PTHR45625">
    <property type="entry name" value="PEPTIDYL-PROLYL CIS-TRANS ISOMERASE-RELATED"/>
    <property type="match status" value="1"/>
</dbReference>
<evidence type="ECO:0000313" key="7">
    <source>
        <dbReference type="EMBL" id="MBL1101017.1"/>
    </source>
</evidence>
<dbReference type="EMBL" id="JAERRF010000024">
    <property type="protein sequence ID" value="MBL1101017.1"/>
    <property type="molecule type" value="Genomic_DNA"/>
</dbReference>
<feature type="domain" description="PPIase cyclophilin-type" evidence="6">
    <location>
        <begin position="1"/>
        <end position="150"/>
    </location>
</feature>